<dbReference type="Proteomes" id="UP000199013">
    <property type="component" value="Unassembled WGS sequence"/>
</dbReference>
<dbReference type="EMBL" id="FLUV01001847">
    <property type="protein sequence ID" value="SBW25073.1"/>
    <property type="molecule type" value="Genomic_DNA"/>
</dbReference>
<feature type="domain" description="Carrier" evidence="1">
    <location>
        <begin position="4"/>
        <end position="79"/>
    </location>
</feature>
<organism evidence="2 3">
    <name type="scientific">Candidatus Protofrankia californiensis</name>
    <dbReference type="NCBI Taxonomy" id="1839754"/>
    <lineage>
        <taxon>Bacteria</taxon>
        <taxon>Bacillati</taxon>
        <taxon>Actinomycetota</taxon>
        <taxon>Actinomycetes</taxon>
        <taxon>Frankiales</taxon>
        <taxon>Frankiaceae</taxon>
        <taxon>Protofrankia</taxon>
    </lineage>
</organism>
<evidence type="ECO:0000313" key="2">
    <source>
        <dbReference type="EMBL" id="SBW25073.1"/>
    </source>
</evidence>
<keyword evidence="3" id="KW-1185">Reference proteome</keyword>
<accession>A0A1C3P5J1</accession>
<dbReference type="PROSITE" id="PS50075">
    <property type="entry name" value="CARRIER"/>
    <property type="match status" value="1"/>
</dbReference>
<reference evidence="3" key="1">
    <citation type="submission" date="2016-02" db="EMBL/GenBank/DDBJ databases">
        <authorList>
            <person name="Wibberg D."/>
        </authorList>
    </citation>
    <scope>NUCLEOTIDE SEQUENCE [LARGE SCALE GENOMIC DNA]</scope>
</reference>
<dbReference type="Pfam" id="PF00550">
    <property type="entry name" value="PP-binding"/>
    <property type="match status" value="1"/>
</dbReference>
<proteinExistence type="predicted"/>
<dbReference type="Gene3D" id="1.10.1200.10">
    <property type="entry name" value="ACP-like"/>
    <property type="match status" value="1"/>
</dbReference>
<evidence type="ECO:0000313" key="3">
    <source>
        <dbReference type="Proteomes" id="UP000199013"/>
    </source>
</evidence>
<dbReference type="SUPFAM" id="SSF47336">
    <property type="entry name" value="ACP-like"/>
    <property type="match status" value="1"/>
</dbReference>
<gene>
    <name evidence="2" type="ORF">FDG2_4413</name>
</gene>
<protein>
    <recommendedName>
        <fullName evidence="1">Carrier domain-containing protein</fullName>
    </recommendedName>
</protein>
<name>A0A1C3P5J1_9ACTN</name>
<dbReference type="InterPro" id="IPR009081">
    <property type="entry name" value="PP-bd_ACP"/>
</dbReference>
<dbReference type="InterPro" id="IPR036736">
    <property type="entry name" value="ACP-like_sf"/>
</dbReference>
<evidence type="ECO:0000259" key="1">
    <source>
        <dbReference type="PROSITE" id="PS50075"/>
    </source>
</evidence>
<dbReference type="AlphaFoldDB" id="A0A1C3P5J1"/>
<sequence length="79" mass="8706">MNTQTVEDAVATALANRLKMDKADIDLDLPLHLLPKIESLVVLTVVVDLEDALNVVIPDDIPFEAVTARDLAKLIRELM</sequence>